<name>A0A0F9B608_9ZZZZ</name>
<dbReference type="AlphaFoldDB" id="A0A0F9B608"/>
<reference evidence="1" key="1">
    <citation type="journal article" date="2015" name="Nature">
        <title>Complex archaea that bridge the gap between prokaryotes and eukaryotes.</title>
        <authorList>
            <person name="Spang A."/>
            <person name="Saw J.H."/>
            <person name="Jorgensen S.L."/>
            <person name="Zaremba-Niedzwiedzka K."/>
            <person name="Martijn J."/>
            <person name="Lind A.E."/>
            <person name="van Eijk R."/>
            <person name="Schleper C."/>
            <person name="Guy L."/>
            <person name="Ettema T.J."/>
        </authorList>
    </citation>
    <scope>NUCLEOTIDE SEQUENCE</scope>
</reference>
<proteinExistence type="predicted"/>
<dbReference type="EMBL" id="LAZR01053795">
    <property type="protein sequence ID" value="KKK79966.1"/>
    <property type="molecule type" value="Genomic_DNA"/>
</dbReference>
<protein>
    <submittedName>
        <fullName evidence="1">Uncharacterized protein</fullName>
    </submittedName>
</protein>
<accession>A0A0F9B608</accession>
<gene>
    <name evidence="1" type="ORF">LCGC14_2828210</name>
</gene>
<comment type="caution">
    <text evidence="1">The sequence shown here is derived from an EMBL/GenBank/DDBJ whole genome shotgun (WGS) entry which is preliminary data.</text>
</comment>
<feature type="non-terminal residue" evidence="1">
    <location>
        <position position="1"/>
    </location>
</feature>
<sequence length="394" mass="44576">EKIRTDITQTEQSLKSVKAEAAEVNRLLSSDVSSIDNRIDRIQVSIDSDLTYLESLIDLSSGNLKSILSSIAAGYLQENLGRYYSYGLKAMSYAASLSEARKNREKKPAVKRGGQDIPYPTTQYPKFLLQNMELSIGSSQSARFLATSLQNLTSNPELINKPLTFSLTQKEEKRQLLIEGEIDSRSNRRHDFSLIMTAVDYPLYVREGLELLNITSLKGFYTFRTDFTLDRDGTGHGQGVLEVSRVHLDTPDSRNIIAMAVYDAVTSAQVITFKLNYEISRDNQMHLNITSNIDELIMAEISRKQNELNSHYRDRLKAELSERIEAELAKNQSLYSALKVLQQNSNGNLSEVESYEQVVAAKKKEMDKRINELQSQIEKQLDKVKQSLPSLPSF</sequence>
<organism evidence="1">
    <name type="scientific">marine sediment metagenome</name>
    <dbReference type="NCBI Taxonomy" id="412755"/>
    <lineage>
        <taxon>unclassified sequences</taxon>
        <taxon>metagenomes</taxon>
        <taxon>ecological metagenomes</taxon>
    </lineage>
</organism>
<evidence type="ECO:0000313" key="1">
    <source>
        <dbReference type="EMBL" id="KKK79966.1"/>
    </source>
</evidence>